<dbReference type="Gene3D" id="3.10.450.160">
    <property type="entry name" value="inner membrane protein cigr"/>
    <property type="match status" value="1"/>
</dbReference>
<dbReference type="AlphaFoldDB" id="A0A127JZE4"/>
<protein>
    <recommendedName>
        <fullName evidence="4">RcnB family protein</fullName>
    </recommendedName>
</protein>
<feature type="compositionally biased region" description="Basic and acidic residues" evidence="1">
    <location>
        <begin position="16"/>
        <end position="31"/>
    </location>
</feature>
<feature type="region of interest" description="Disordered" evidence="1">
    <location>
        <begin position="15"/>
        <end position="56"/>
    </location>
</feature>
<evidence type="ECO:0000256" key="1">
    <source>
        <dbReference type="SAM" id="MobiDB-lite"/>
    </source>
</evidence>
<evidence type="ECO:0000313" key="3">
    <source>
        <dbReference type="Proteomes" id="UP000070433"/>
    </source>
</evidence>
<sequence>MAALACTAALAAPALAKDHGHDKHDKHDKHEYKHGHGHGHDKHDHDDDDRRYRGRFSDQHREVVHRYYVEHYGHGRCPPGLAKKHNGCVPPGHARTWVVGQPIPTGVTVYAVPQPVLVQLPPAPVGYRYGRVGADITLMRGNTVVDIMLNVF</sequence>
<organism evidence="2 3">
    <name type="scientific">Ramlibacter tataouinensis</name>
    <dbReference type="NCBI Taxonomy" id="94132"/>
    <lineage>
        <taxon>Bacteria</taxon>
        <taxon>Pseudomonadati</taxon>
        <taxon>Pseudomonadota</taxon>
        <taxon>Betaproteobacteria</taxon>
        <taxon>Burkholderiales</taxon>
        <taxon>Comamonadaceae</taxon>
        <taxon>Ramlibacter</taxon>
    </lineage>
</organism>
<proteinExistence type="predicted"/>
<accession>A0A127JZE4</accession>
<name>A0A127JZE4_9BURK</name>
<dbReference type="EMBL" id="CP010951">
    <property type="protein sequence ID" value="AMO25223.1"/>
    <property type="molecule type" value="Genomic_DNA"/>
</dbReference>
<keyword evidence="3" id="KW-1185">Reference proteome</keyword>
<dbReference type="PATRIC" id="fig|94132.3.peg.587"/>
<feature type="compositionally biased region" description="Basic and acidic residues" evidence="1">
    <location>
        <begin position="41"/>
        <end position="56"/>
    </location>
</feature>
<gene>
    <name evidence="2" type="ORF">UC35_02920</name>
</gene>
<evidence type="ECO:0000313" key="2">
    <source>
        <dbReference type="EMBL" id="AMO25223.1"/>
    </source>
</evidence>
<dbReference type="Proteomes" id="UP000070433">
    <property type="component" value="Chromosome"/>
</dbReference>
<evidence type="ECO:0008006" key="4">
    <source>
        <dbReference type="Google" id="ProtNLM"/>
    </source>
</evidence>
<reference evidence="2 3" key="1">
    <citation type="journal article" date="2014" name="Int. J. Syst. Evol. Microbiol.">
        <title>Ramlibacter solisilvae sp. nov., isolated from forest soil, and emended description of the genus Ramlibacter.</title>
        <authorList>
            <person name="Lee H.J."/>
            <person name="Lee S.H."/>
            <person name="Lee S.S."/>
            <person name="Lee J.S."/>
            <person name="Kim Y."/>
            <person name="Kim S.C."/>
            <person name="Jeon C.O."/>
        </authorList>
    </citation>
    <scope>NUCLEOTIDE SEQUENCE [LARGE SCALE GENOMIC DNA]</scope>
    <source>
        <strain evidence="2 3">5-10</strain>
    </source>
</reference>